<sequence length="101" mass="11520">MIMTEVRRRIEKTKAVGKRFLLVCFDTMDRIRGDSDLGYYYPALDEPEDVAAMVGGCQLGEWNPHDARDHCEAVIDLRDGEEPVFHDPAAWIAQRGDPLTR</sequence>
<gene>
    <name evidence="1" type="ORF">FQ775_12625</name>
</gene>
<organism evidence="1 2">
    <name type="scientific">Nitratireductor mangrovi</name>
    <dbReference type="NCBI Taxonomy" id="2599600"/>
    <lineage>
        <taxon>Bacteria</taxon>
        <taxon>Pseudomonadati</taxon>
        <taxon>Pseudomonadota</taxon>
        <taxon>Alphaproteobacteria</taxon>
        <taxon>Hyphomicrobiales</taxon>
        <taxon>Phyllobacteriaceae</taxon>
        <taxon>Nitratireductor</taxon>
    </lineage>
</organism>
<reference evidence="1" key="1">
    <citation type="submission" date="2020-04" db="EMBL/GenBank/DDBJ databases">
        <title>Nitratireductor sp. nov. isolated from mangrove soil.</title>
        <authorList>
            <person name="Ye Y."/>
        </authorList>
    </citation>
    <scope>NUCLEOTIDE SEQUENCE</scope>
    <source>
        <strain evidence="1">SY7</strain>
    </source>
</reference>
<evidence type="ECO:0000313" key="1">
    <source>
        <dbReference type="EMBL" id="QDZ01154.1"/>
    </source>
</evidence>
<protein>
    <submittedName>
        <fullName evidence="1">Uncharacterized protein</fullName>
    </submittedName>
</protein>
<dbReference type="RefSeq" id="WP_146299799.1">
    <property type="nucleotide sequence ID" value="NZ_CP042301.2"/>
</dbReference>
<name>A0A5B8KZH3_9HYPH</name>
<accession>A0A5B8KZH3</accession>
<dbReference type="Proteomes" id="UP000321389">
    <property type="component" value="Chromosome"/>
</dbReference>
<evidence type="ECO:0000313" key="2">
    <source>
        <dbReference type="Proteomes" id="UP000321389"/>
    </source>
</evidence>
<proteinExistence type="predicted"/>
<dbReference type="KEGG" id="niy:FQ775_12625"/>
<dbReference type="AlphaFoldDB" id="A0A5B8KZH3"/>
<dbReference type="EMBL" id="CP042301">
    <property type="protein sequence ID" value="QDZ01154.1"/>
    <property type="molecule type" value="Genomic_DNA"/>
</dbReference>
<keyword evidence="2" id="KW-1185">Reference proteome</keyword>
<dbReference type="OrthoDB" id="9947720at2"/>